<dbReference type="AlphaFoldDB" id="A0A0F7F8W7"/>
<dbReference type="EMBL" id="CP011114">
    <property type="protein sequence ID" value="AKG34252.1"/>
    <property type="molecule type" value="Genomic_DNA"/>
</dbReference>
<dbReference type="Pfam" id="PF13302">
    <property type="entry name" value="Acetyltransf_3"/>
    <property type="match status" value="1"/>
</dbReference>
<evidence type="ECO:0000259" key="1">
    <source>
        <dbReference type="PROSITE" id="PS51186"/>
    </source>
</evidence>
<reference evidence="2 3" key="2">
    <citation type="journal article" date="2016" name="Genome Announc.">
        <title>Genome Sequence of a Gram-Positive Diazotroph, Paenibacillus durus Type Strain ATCC 35681.</title>
        <authorList>
            <person name="Halim M.A."/>
            <person name="Rahman A.Y."/>
            <person name="Sim K.S."/>
            <person name="Yam H.C."/>
            <person name="Rahim A.A."/>
            <person name="Ghazali A.H."/>
            <person name="Najimudin N."/>
        </authorList>
    </citation>
    <scope>NUCLEOTIDE SEQUENCE [LARGE SCALE GENOMIC DNA]</scope>
    <source>
        <strain evidence="2 3">ATCC 35681</strain>
    </source>
</reference>
<reference evidence="2 3" key="1">
    <citation type="submission" date="2015-03" db="EMBL/GenBank/DDBJ databases">
        <authorList>
            <person name="Abdul Halim M."/>
        </authorList>
    </citation>
    <scope>NUCLEOTIDE SEQUENCE [LARGE SCALE GENOMIC DNA]</scope>
    <source>
        <strain evidence="2 3">ATCC 35681</strain>
    </source>
</reference>
<dbReference type="InterPro" id="IPR051531">
    <property type="entry name" value="N-acetyltransferase"/>
</dbReference>
<protein>
    <submittedName>
        <fullName evidence="2">Acetyltransferase</fullName>
    </submittedName>
</protein>
<gene>
    <name evidence="2" type="ORF">VK70_06435</name>
</gene>
<dbReference type="PANTHER" id="PTHR43792:SF1">
    <property type="entry name" value="N-ACETYLTRANSFERASE DOMAIN-CONTAINING PROTEIN"/>
    <property type="match status" value="1"/>
</dbReference>
<dbReference type="RefSeq" id="WP_025696108.1">
    <property type="nucleotide sequence ID" value="NZ_ASQQ01000430.1"/>
</dbReference>
<dbReference type="HOGENOM" id="CLU_013985_3_6_9"/>
<dbReference type="Proteomes" id="UP000034189">
    <property type="component" value="Chromosome"/>
</dbReference>
<dbReference type="InterPro" id="IPR000182">
    <property type="entry name" value="GNAT_dom"/>
</dbReference>
<dbReference type="SUPFAM" id="SSF55729">
    <property type="entry name" value="Acyl-CoA N-acyltransferases (Nat)"/>
    <property type="match status" value="1"/>
</dbReference>
<evidence type="ECO:0000313" key="2">
    <source>
        <dbReference type="EMBL" id="AKG34252.1"/>
    </source>
</evidence>
<organism evidence="2 3">
    <name type="scientific">Paenibacillus durus ATCC 35681</name>
    <dbReference type="NCBI Taxonomy" id="1333534"/>
    <lineage>
        <taxon>Bacteria</taxon>
        <taxon>Bacillati</taxon>
        <taxon>Bacillota</taxon>
        <taxon>Bacilli</taxon>
        <taxon>Bacillales</taxon>
        <taxon>Paenibacillaceae</taxon>
        <taxon>Paenibacillus</taxon>
    </lineage>
</organism>
<feature type="domain" description="N-acetyltransferase" evidence="1">
    <location>
        <begin position="13"/>
        <end position="169"/>
    </location>
</feature>
<dbReference type="PROSITE" id="PS51186">
    <property type="entry name" value="GNAT"/>
    <property type="match status" value="1"/>
</dbReference>
<dbReference type="Gene3D" id="3.40.630.30">
    <property type="match status" value="1"/>
</dbReference>
<dbReference type="CDD" id="cd04301">
    <property type="entry name" value="NAT_SF"/>
    <property type="match status" value="1"/>
</dbReference>
<dbReference type="PANTHER" id="PTHR43792">
    <property type="entry name" value="GNAT FAMILY, PUTATIVE (AFU_ORTHOLOGUE AFUA_3G00765)-RELATED-RELATED"/>
    <property type="match status" value="1"/>
</dbReference>
<dbReference type="PATRIC" id="fig|1333534.5.peg.1410"/>
<evidence type="ECO:0000313" key="3">
    <source>
        <dbReference type="Proteomes" id="UP000034189"/>
    </source>
</evidence>
<accession>A0A0F7F8W7</accession>
<sequence>MHVGTQIIETARLTLRPFVLQDAGSMHKNWISDREVQWNYGEPAYEDLGSVIELLEKWIASYVRSEFYRWAIILIDNEECIGQIAFCSVDEQHHFADIEYCIGRSYQNQGYASEALAAVIRFTFKQTGLNRLQAFHRGRNMPSAKVLQKAQMRYEGTLRQSYYYSDTDEYDDRVYYGITKKSGYISRPPFLSD</sequence>
<dbReference type="GO" id="GO:0016747">
    <property type="term" value="F:acyltransferase activity, transferring groups other than amino-acyl groups"/>
    <property type="evidence" value="ECO:0007669"/>
    <property type="project" value="InterPro"/>
</dbReference>
<keyword evidence="2" id="KW-0808">Transferase</keyword>
<proteinExistence type="predicted"/>
<dbReference type="InterPro" id="IPR016181">
    <property type="entry name" value="Acyl_CoA_acyltransferase"/>
</dbReference>
<name>A0A0F7F8W7_PAEDU</name>